<dbReference type="RefSeq" id="XP_001273325.1">
    <property type="nucleotide sequence ID" value="XM_001273324.1"/>
</dbReference>
<gene>
    <name evidence="2" type="ORF">ACLA_006560</name>
</gene>
<dbReference type="KEGG" id="act:ACLA_006560"/>
<feature type="region of interest" description="Disordered" evidence="1">
    <location>
        <begin position="1"/>
        <end position="26"/>
    </location>
</feature>
<dbReference type="Proteomes" id="UP000006701">
    <property type="component" value="Unassembled WGS sequence"/>
</dbReference>
<evidence type="ECO:0000313" key="3">
    <source>
        <dbReference type="Proteomes" id="UP000006701"/>
    </source>
</evidence>
<evidence type="ECO:0000256" key="1">
    <source>
        <dbReference type="SAM" id="MobiDB-lite"/>
    </source>
</evidence>
<organism evidence="2 3">
    <name type="scientific">Aspergillus clavatus (strain ATCC 1007 / CBS 513.65 / DSM 816 / NCTC 3887 / NRRL 1 / QM 1276 / 107)</name>
    <dbReference type="NCBI Taxonomy" id="344612"/>
    <lineage>
        <taxon>Eukaryota</taxon>
        <taxon>Fungi</taxon>
        <taxon>Dikarya</taxon>
        <taxon>Ascomycota</taxon>
        <taxon>Pezizomycotina</taxon>
        <taxon>Eurotiomycetes</taxon>
        <taxon>Eurotiomycetidae</taxon>
        <taxon>Eurotiales</taxon>
        <taxon>Aspergillaceae</taxon>
        <taxon>Aspergillus</taxon>
        <taxon>Aspergillus subgen. Fumigati</taxon>
    </lineage>
</organism>
<sequence>MTLETSNAARPNVELNAPPKNDGTNRITKQVESNMLVFYDAEGTQHKIYIPKGMFQKVLELAREEKWEGLFNFPAYNKRFTTSNKKRC</sequence>
<accession>A1CDH2</accession>
<dbReference type="EMBL" id="DS027051">
    <property type="protein sequence ID" value="EAW11899.1"/>
    <property type="molecule type" value="Genomic_DNA"/>
</dbReference>
<dbReference type="VEuPathDB" id="FungiDB:ACLA_006560"/>
<reference evidence="2 3" key="1">
    <citation type="journal article" date="2008" name="PLoS Genet.">
        <title>Genomic islands in the pathogenic filamentous fungus Aspergillus fumigatus.</title>
        <authorList>
            <person name="Fedorova N.D."/>
            <person name="Khaldi N."/>
            <person name="Joardar V.S."/>
            <person name="Maiti R."/>
            <person name="Amedeo P."/>
            <person name="Anderson M.J."/>
            <person name="Crabtree J."/>
            <person name="Silva J.C."/>
            <person name="Badger J.H."/>
            <person name="Albarraq A."/>
            <person name="Angiuoli S."/>
            <person name="Bussey H."/>
            <person name="Bowyer P."/>
            <person name="Cotty P.J."/>
            <person name="Dyer P.S."/>
            <person name="Egan A."/>
            <person name="Galens K."/>
            <person name="Fraser-Liggett C.M."/>
            <person name="Haas B.J."/>
            <person name="Inman J.M."/>
            <person name="Kent R."/>
            <person name="Lemieux S."/>
            <person name="Malavazi I."/>
            <person name="Orvis J."/>
            <person name="Roemer T."/>
            <person name="Ronning C.M."/>
            <person name="Sundaram J.P."/>
            <person name="Sutton G."/>
            <person name="Turner G."/>
            <person name="Venter J.C."/>
            <person name="White O.R."/>
            <person name="Whitty B.R."/>
            <person name="Youngman P."/>
            <person name="Wolfe K.H."/>
            <person name="Goldman G.H."/>
            <person name="Wortman J.R."/>
            <person name="Jiang B."/>
            <person name="Denning D.W."/>
            <person name="Nierman W.C."/>
        </authorList>
    </citation>
    <scope>NUCLEOTIDE SEQUENCE [LARGE SCALE GENOMIC DNA]</scope>
    <source>
        <strain evidence="3">ATCC 1007 / CBS 513.65 / DSM 816 / NCTC 3887 / NRRL 1</strain>
    </source>
</reference>
<dbReference type="AlphaFoldDB" id="A1CDH2"/>
<proteinExistence type="predicted"/>
<name>A1CDH2_ASPCL</name>
<keyword evidence="3" id="KW-1185">Reference proteome</keyword>
<dbReference type="GeneID" id="4705647"/>
<dbReference type="OrthoDB" id="4469903at2759"/>
<dbReference type="HOGENOM" id="CLU_2468609_0_0_1"/>
<protein>
    <submittedName>
        <fullName evidence="2">Uncharacterized protein</fullName>
    </submittedName>
</protein>
<evidence type="ECO:0000313" key="2">
    <source>
        <dbReference type="EMBL" id="EAW11899.1"/>
    </source>
</evidence>